<dbReference type="Gene3D" id="3.30.460.10">
    <property type="entry name" value="Beta Polymerase, domain 2"/>
    <property type="match status" value="1"/>
</dbReference>
<comment type="similarity">
    <text evidence="6">Belongs to the ferredoxin--NADP reductase type 2 family.</text>
</comment>
<dbReference type="AlphaFoldDB" id="A0A380KB38"/>
<keyword evidence="3 6" id="KW-0274">FAD</keyword>
<evidence type="ECO:0000313" key="9">
    <source>
        <dbReference type="Proteomes" id="UP000254924"/>
    </source>
</evidence>
<feature type="binding site" evidence="6">
    <location>
        <position position="398"/>
    </location>
    <ligand>
        <name>FAD</name>
        <dbReference type="ChEBI" id="CHEBI:57692"/>
    </ligand>
</feature>
<evidence type="ECO:0000256" key="2">
    <source>
        <dbReference type="ARBA" id="ARBA00022630"/>
    </source>
</evidence>
<evidence type="ECO:0000256" key="3">
    <source>
        <dbReference type="ARBA" id="ARBA00022827"/>
    </source>
</evidence>
<feature type="binding site" evidence="6">
    <location>
        <position position="439"/>
    </location>
    <ligand>
        <name>FAD</name>
        <dbReference type="ChEBI" id="CHEBI:57692"/>
    </ligand>
</feature>
<comment type="caution">
    <text evidence="6">Lacks conserved residue(s) required for the propagation of feature annotation.</text>
</comment>
<dbReference type="InterPro" id="IPR022890">
    <property type="entry name" value="Fd--NADP_Rdtase_type_2"/>
</dbReference>
<keyword evidence="4 6" id="KW-0521">NADP</keyword>
<dbReference type="InterPro" id="IPR043519">
    <property type="entry name" value="NT_sf"/>
</dbReference>
<evidence type="ECO:0000313" key="8">
    <source>
        <dbReference type="EMBL" id="SUN62292.1"/>
    </source>
</evidence>
<dbReference type="OrthoDB" id="9806179at2"/>
<protein>
    <recommendedName>
        <fullName evidence="6">Ferredoxin--NADP reductase</fullName>
        <shortName evidence="6">FNR</shortName>
        <shortName evidence="6">Fd-NADP(+) reductase</shortName>
        <ecNumber evidence="6">1.18.1.2</ecNumber>
    </recommendedName>
</protein>
<dbReference type="SUPFAM" id="SSF81301">
    <property type="entry name" value="Nucleotidyltransferase"/>
    <property type="match status" value="1"/>
</dbReference>
<dbReference type="InterPro" id="IPR050097">
    <property type="entry name" value="Ferredoxin-NADP_redctase_2"/>
</dbReference>
<dbReference type="InterPro" id="IPR036188">
    <property type="entry name" value="FAD/NAD-bd_sf"/>
</dbReference>
<dbReference type="InterPro" id="IPR007344">
    <property type="entry name" value="GrpB/CoaE"/>
</dbReference>
<dbReference type="EC" id="1.18.1.2" evidence="6"/>
<comment type="catalytic activity">
    <reaction evidence="6">
        <text>2 reduced [2Fe-2S]-[ferredoxin] + NADP(+) + H(+) = 2 oxidized [2Fe-2S]-[ferredoxin] + NADPH</text>
        <dbReference type="Rhea" id="RHEA:20125"/>
        <dbReference type="Rhea" id="RHEA-COMP:10000"/>
        <dbReference type="Rhea" id="RHEA-COMP:10001"/>
        <dbReference type="ChEBI" id="CHEBI:15378"/>
        <dbReference type="ChEBI" id="CHEBI:33737"/>
        <dbReference type="ChEBI" id="CHEBI:33738"/>
        <dbReference type="ChEBI" id="CHEBI:57783"/>
        <dbReference type="ChEBI" id="CHEBI:58349"/>
        <dbReference type="EC" id="1.18.1.2"/>
    </reaction>
</comment>
<dbReference type="Pfam" id="PF07992">
    <property type="entry name" value="Pyr_redox_2"/>
    <property type="match status" value="1"/>
</dbReference>
<evidence type="ECO:0000256" key="6">
    <source>
        <dbReference type="HAMAP-Rule" id="MF_01685"/>
    </source>
</evidence>
<feature type="binding site" evidence="6">
    <location>
        <position position="236"/>
    </location>
    <ligand>
        <name>FAD</name>
        <dbReference type="ChEBI" id="CHEBI:57692"/>
    </ligand>
</feature>
<evidence type="ECO:0000256" key="1">
    <source>
        <dbReference type="ARBA" id="ARBA00011738"/>
    </source>
</evidence>
<dbReference type="SUPFAM" id="SSF51905">
    <property type="entry name" value="FAD/NAD(P)-binding domain"/>
    <property type="match status" value="1"/>
</dbReference>
<accession>A0A380KB38</accession>
<keyword evidence="5 6" id="KW-0560">Oxidoreductase</keyword>
<dbReference type="PANTHER" id="PTHR48105">
    <property type="entry name" value="THIOREDOXIN REDUCTASE 1-RELATED-RELATED"/>
    <property type="match status" value="1"/>
</dbReference>
<dbReference type="Pfam" id="PF04229">
    <property type="entry name" value="GrpB"/>
    <property type="match status" value="1"/>
</dbReference>
<dbReference type="Proteomes" id="UP000254924">
    <property type="component" value="Unassembled WGS sequence"/>
</dbReference>
<evidence type="ECO:0000256" key="5">
    <source>
        <dbReference type="ARBA" id="ARBA00023002"/>
    </source>
</evidence>
<comment type="subunit">
    <text evidence="1 6">Homodimer.</text>
</comment>
<keyword evidence="9" id="KW-1185">Reference proteome</keyword>
<dbReference type="PRINTS" id="PR00368">
    <property type="entry name" value="FADPNR"/>
</dbReference>
<name>A0A380KB38_9STRE</name>
<reference evidence="8 9" key="1">
    <citation type="submission" date="2018-06" db="EMBL/GenBank/DDBJ databases">
        <authorList>
            <consortium name="Pathogen Informatics"/>
            <person name="Doyle S."/>
        </authorList>
    </citation>
    <scope>NUCLEOTIDE SEQUENCE [LARGE SCALE GENOMIC DNA]</scope>
    <source>
        <strain evidence="8 9">NCTC12224</strain>
    </source>
</reference>
<keyword evidence="2 6" id="KW-0285">Flavoprotein</keyword>
<sequence>MIARESFSQVKKSLAAISYSHEGNLGIEDREAFSYSGKDHLRTHHLYVCPSDSKELQRHLAFRDYLRQHPERVSAYGAVKLKAAQLFPNDIDRYMEYKSSIIAEMYKELGEMSEKNAVCDITIIGGGPVGLFAAFYAGLRGMSVKIIESLSELGGQPAVLYPEKLIYDIPAFPAIPAGELVERLVEQLERFEDRVTICLKEEVLGFEKTGEHFTIETSKGEHLSKSIIIACGNGAFAPRTLGLEGEENYADNNLFYNVHKLDQFAGKDVVICGGGDSAVDWANHLEPIAKSVTLVHRRDAFRAHEHSVELLKQSKVNVLTPYIPLELKGDGEFAKSLLIQKVKSDETIELPLDALIVSFGFSTSNKNLKNWNIDYKRSSILVNSLLETSQAGVYAIGDAAEYDGKLALIATGFGEAPLAVNQAIKYIYPERDSRAVHSTSLVKED</sequence>
<dbReference type="GO" id="GO:0004324">
    <property type="term" value="F:ferredoxin-NADP+ reductase activity"/>
    <property type="evidence" value="ECO:0007669"/>
    <property type="project" value="UniProtKB-UniRule"/>
</dbReference>
<feature type="binding site" evidence="6">
    <location>
        <position position="148"/>
    </location>
    <ligand>
        <name>FAD</name>
        <dbReference type="ChEBI" id="CHEBI:57692"/>
    </ligand>
</feature>
<dbReference type="InterPro" id="IPR023753">
    <property type="entry name" value="FAD/NAD-binding_dom"/>
</dbReference>
<dbReference type="HAMAP" id="MF_01685">
    <property type="entry name" value="FENR2"/>
    <property type="match status" value="1"/>
</dbReference>
<evidence type="ECO:0000256" key="4">
    <source>
        <dbReference type="ARBA" id="ARBA00022857"/>
    </source>
</evidence>
<comment type="cofactor">
    <cofactor evidence="6">
        <name>FAD</name>
        <dbReference type="ChEBI" id="CHEBI:57692"/>
    </cofactor>
    <text evidence="6">Binds 1 FAD per subunit.</text>
</comment>
<evidence type="ECO:0000259" key="7">
    <source>
        <dbReference type="Pfam" id="PF07992"/>
    </source>
</evidence>
<organism evidence="8 9">
    <name type="scientific">Streptococcus hyointestinalis</name>
    <dbReference type="NCBI Taxonomy" id="1337"/>
    <lineage>
        <taxon>Bacteria</taxon>
        <taxon>Bacillati</taxon>
        <taxon>Bacillota</taxon>
        <taxon>Bacilli</taxon>
        <taxon>Lactobacillales</taxon>
        <taxon>Streptococcaceae</taxon>
        <taxon>Streptococcus</taxon>
    </lineage>
</organism>
<dbReference type="GO" id="GO:0050660">
    <property type="term" value="F:flavin adenine dinucleotide binding"/>
    <property type="evidence" value="ECO:0007669"/>
    <property type="project" value="UniProtKB-UniRule"/>
</dbReference>
<proteinExistence type="inferred from homology"/>
<dbReference type="EMBL" id="UHFN01000007">
    <property type="protein sequence ID" value="SUN62292.1"/>
    <property type="molecule type" value="Genomic_DNA"/>
</dbReference>
<feature type="binding site" evidence="6">
    <location>
        <position position="161"/>
    </location>
    <ligand>
        <name>FAD</name>
        <dbReference type="ChEBI" id="CHEBI:57692"/>
    </ligand>
</feature>
<dbReference type="PRINTS" id="PR00469">
    <property type="entry name" value="PNDRDTASEII"/>
</dbReference>
<feature type="domain" description="FAD/NAD(P)-binding" evidence="7">
    <location>
        <begin position="120"/>
        <end position="420"/>
    </location>
</feature>
<feature type="binding site" evidence="6">
    <location>
        <position position="156"/>
    </location>
    <ligand>
        <name>FAD</name>
        <dbReference type="ChEBI" id="CHEBI:57692"/>
    </ligand>
</feature>
<dbReference type="Gene3D" id="3.50.50.60">
    <property type="entry name" value="FAD/NAD(P)-binding domain"/>
    <property type="match status" value="2"/>
</dbReference>
<dbReference type="GO" id="GO:0050661">
    <property type="term" value="F:NADP binding"/>
    <property type="evidence" value="ECO:0007669"/>
    <property type="project" value="UniProtKB-UniRule"/>
</dbReference>
<gene>
    <name evidence="8" type="primary">yumC</name>
    <name evidence="8" type="ORF">NCTC12224_01796</name>
</gene>